<reference evidence="7 8" key="1">
    <citation type="journal article" date="2012" name="J. Bacteriol.">
        <title>Genome Sequence of Lactobacillus salivarius SMXD51, a Potential Probiotic Strain Isolated from Chicken Cecum, Showing Anti-Campylobacter Activity.</title>
        <authorList>
            <person name="Kergourlay G."/>
            <person name="Messaoudi S."/>
            <person name="Dousset X."/>
            <person name="Prevost H."/>
        </authorList>
    </citation>
    <scope>NUCLEOTIDE SEQUENCE [LARGE SCALE GENOMIC DNA]</scope>
    <source>
        <strain evidence="7 8">SMXD51</strain>
    </source>
</reference>
<dbReference type="PANTHER" id="PTHR47683">
    <property type="entry name" value="PSEUDOURIDINE SYNTHASE FAMILY PROTEIN-RELATED"/>
    <property type="match status" value="1"/>
</dbReference>
<evidence type="ECO:0000256" key="3">
    <source>
        <dbReference type="ARBA" id="ARBA00023235"/>
    </source>
</evidence>
<dbReference type="EMBL" id="AICL01000003">
    <property type="protein sequence ID" value="EIA33071.1"/>
    <property type="molecule type" value="Genomic_DNA"/>
</dbReference>
<dbReference type="Proteomes" id="UP000003657">
    <property type="component" value="Unassembled WGS sequence"/>
</dbReference>
<dbReference type="PATRIC" id="fig|1108963.3.peg.1436"/>
<dbReference type="GO" id="GO:0120159">
    <property type="term" value="F:rRNA pseudouridine synthase activity"/>
    <property type="evidence" value="ECO:0007669"/>
    <property type="project" value="UniProtKB-ARBA"/>
</dbReference>
<dbReference type="PANTHER" id="PTHR47683:SF4">
    <property type="entry name" value="PSEUDOURIDINE SYNTHASE"/>
    <property type="match status" value="1"/>
</dbReference>
<dbReference type="AlphaFoldDB" id="H7FX84"/>
<dbReference type="InterPro" id="IPR018496">
    <property type="entry name" value="PsdUridine_synth_RsuA/RluB_CS"/>
</dbReference>
<gene>
    <name evidence="7" type="ORF">SMXD51_03693</name>
</gene>
<dbReference type="PROSITE" id="PS50889">
    <property type="entry name" value="S4"/>
    <property type="match status" value="1"/>
</dbReference>
<dbReference type="CDD" id="cd00165">
    <property type="entry name" value="S4"/>
    <property type="match status" value="1"/>
</dbReference>
<dbReference type="SUPFAM" id="SSF55174">
    <property type="entry name" value="Alpha-L RNA-binding motif"/>
    <property type="match status" value="1"/>
</dbReference>
<name>H7FX84_9LACO</name>
<sequence length="241" mass="27471">MMYMRLDKFLSQTGKFTRAEAKKVIKAKRVRLNGEVVKDGKIKINEDSDKIFLDGELLALNNTKIYYMLNKPAGVVSATRDDKDKTVIDLINFPGRKEDLFPVGRLDKDTTGLLIITNDGKFAHNIISPKKHVSKTYEAIVTGKISEKEVKIFSQGMELANGDKLQPAQLDIISYSEKDDTSKVRVIIHEGKYHQVRRMFGAVSQRVLELDRVKIGLLELDDTLERGEYRELTEKELNLIK</sequence>
<dbReference type="InterPro" id="IPR050343">
    <property type="entry name" value="RsuA_PseudoU_synthase"/>
</dbReference>
<dbReference type="InterPro" id="IPR006145">
    <property type="entry name" value="PsdUridine_synth_RsuA/RluA"/>
</dbReference>
<dbReference type="InterPro" id="IPR036986">
    <property type="entry name" value="S4_RNA-bd_sf"/>
</dbReference>
<dbReference type="GO" id="GO:0000455">
    <property type="term" value="P:enzyme-directed rRNA pseudouridine synthesis"/>
    <property type="evidence" value="ECO:0007669"/>
    <property type="project" value="UniProtKB-ARBA"/>
</dbReference>
<proteinExistence type="inferred from homology"/>
<dbReference type="Gene3D" id="3.10.290.10">
    <property type="entry name" value="RNA-binding S4 domain"/>
    <property type="match status" value="1"/>
</dbReference>
<dbReference type="InterPro" id="IPR002942">
    <property type="entry name" value="S4_RNA-bd"/>
</dbReference>
<accession>H7FX84</accession>
<dbReference type="InterPro" id="IPR020094">
    <property type="entry name" value="TruA/RsuA/RluB/E/F_N"/>
</dbReference>
<dbReference type="InterPro" id="IPR000748">
    <property type="entry name" value="PsdUridine_synth_RsuA/RluB/E/F"/>
</dbReference>
<dbReference type="NCBIfam" id="TIGR00093">
    <property type="entry name" value="pseudouridine synthase"/>
    <property type="match status" value="1"/>
</dbReference>
<evidence type="ECO:0000256" key="1">
    <source>
        <dbReference type="ARBA" id="ARBA00008348"/>
    </source>
</evidence>
<dbReference type="Gene3D" id="3.30.70.580">
    <property type="entry name" value="Pseudouridine synthase I, catalytic domain, N-terminal subdomain"/>
    <property type="match status" value="1"/>
</dbReference>
<evidence type="ECO:0000256" key="4">
    <source>
        <dbReference type="PROSITE-ProRule" id="PRU00182"/>
    </source>
</evidence>
<comment type="similarity">
    <text evidence="1 5">Belongs to the pseudouridine synthase RsuA family.</text>
</comment>
<evidence type="ECO:0000256" key="2">
    <source>
        <dbReference type="ARBA" id="ARBA00022884"/>
    </source>
</evidence>
<evidence type="ECO:0000259" key="6">
    <source>
        <dbReference type="SMART" id="SM00363"/>
    </source>
</evidence>
<organism evidence="7 8">
    <name type="scientific">Ligilactobacillus salivarius SMXD51</name>
    <dbReference type="NCBI Taxonomy" id="1108963"/>
    <lineage>
        <taxon>Bacteria</taxon>
        <taxon>Bacillati</taxon>
        <taxon>Bacillota</taxon>
        <taxon>Bacilli</taxon>
        <taxon>Lactobacillales</taxon>
        <taxon>Lactobacillaceae</taxon>
        <taxon>Ligilactobacillus</taxon>
    </lineage>
</organism>
<dbReference type="InterPro" id="IPR042092">
    <property type="entry name" value="PsdUridine_s_RsuA/RluB/E/F_cat"/>
</dbReference>
<dbReference type="CDD" id="cd02553">
    <property type="entry name" value="PseudoU_synth_RsuA"/>
    <property type="match status" value="1"/>
</dbReference>
<dbReference type="SUPFAM" id="SSF55120">
    <property type="entry name" value="Pseudouridine synthase"/>
    <property type="match status" value="1"/>
</dbReference>
<dbReference type="FunFam" id="3.30.70.1560:FF:000001">
    <property type="entry name" value="Pseudouridine synthase"/>
    <property type="match status" value="1"/>
</dbReference>
<dbReference type="InterPro" id="IPR020103">
    <property type="entry name" value="PsdUridine_synth_cat_dom_sf"/>
</dbReference>
<dbReference type="EC" id="5.4.99.-" evidence="5"/>
<keyword evidence="2 4" id="KW-0694">RNA-binding</keyword>
<dbReference type="Pfam" id="PF00849">
    <property type="entry name" value="PseudoU_synth_2"/>
    <property type="match status" value="1"/>
</dbReference>
<dbReference type="PROSITE" id="PS01149">
    <property type="entry name" value="PSI_RSU"/>
    <property type="match status" value="1"/>
</dbReference>
<comment type="caution">
    <text evidence="7">The sequence shown here is derived from an EMBL/GenBank/DDBJ whole genome shotgun (WGS) entry which is preliminary data.</text>
</comment>
<evidence type="ECO:0000313" key="7">
    <source>
        <dbReference type="EMBL" id="EIA33071.1"/>
    </source>
</evidence>
<protein>
    <recommendedName>
        <fullName evidence="5">Pseudouridine synthase</fullName>
        <ecNumber evidence="5">5.4.99.-</ecNumber>
    </recommendedName>
</protein>
<dbReference type="SMART" id="SM00363">
    <property type="entry name" value="S4"/>
    <property type="match status" value="1"/>
</dbReference>
<evidence type="ECO:0000256" key="5">
    <source>
        <dbReference type="RuleBase" id="RU003887"/>
    </source>
</evidence>
<evidence type="ECO:0000313" key="8">
    <source>
        <dbReference type="Proteomes" id="UP000003657"/>
    </source>
</evidence>
<feature type="domain" description="RNA-binding S4" evidence="6">
    <location>
        <begin position="4"/>
        <end position="62"/>
    </location>
</feature>
<dbReference type="Gene3D" id="3.30.70.1560">
    <property type="entry name" value="Alpha-L RNA-binding motif"/>
    <property type="match status" value="1"/>
</dbReference>
<keyword evidence="3 5" id="KW-0413">Isomerase</keyword>
<dbReference type="GO" id="GO:0003723">
    <property type="term" value="F:RNA binding"/>
    <property type="evidence" value="ECO:0007669"/>
    <property type="project" value="UniProtKB-KW"/>
</dbReference>
<dbReference type="GO" id="GO:0005829">
    <property type="term" value="C:cytosol"/>
    <property type="evidence" value="ECO:0007669"/>
    <property type="project" value="UniProtKB-ARBA"/>
</dbReference>
<dbReference type="Pfam" id="PF01479">
    <property type="entry name" value="S4"/>
    <property type="match status" value="1"/>
</dbReference>
<dbReference type="HOGENOM" id="CLU_024979_1_2_9"/>